<name>A0A410JYH4_9BACT</name>
<comment type="subcellular location">
    <subcellularLocation>
        <location evidence="9">Cell membrane</location>
        <topology evidence="9">Multi-pass membrane protein</topology>
    </subcellularLocation>
    <subcellularLocation>
        <location evidence="1">Membrane</location>
        <topology evidence="1">Multi-pass membrane protein</topology>
    </subcellularLocation>
</comment>
<dbReference type="Pfam" id="PF00571">
    <property type="entry name" value="CBS"/>
    <property type="match status" value="2"/>
</dbReference>
<proteinExistence type="inferred from homology"/>
<dbReference type="KEGG" id="gtl:EP073_07395"/>
<feature type="transmembrane region" description="Helical" evidence="9">
    <location>
        <begin position="361"/>
        <end position="382"/>
    </location>
</feature>
<feature type="domain" description="CBS" evidence="10">
    <location>
        <begin position="141"/>
        <end position="202"/>
    </location>
</feature>
<evidence type="ECO:0000256" key="4">
    <source>
        <dbReference type="ARBA" id="ARBA00022692"/>
    </source>
</evidence>
<evidence type="ECO:0000256" key="1">
    <source>
        <dbReference type="ARBA" id="ARBA00004141"/>
    </source>
</evidence>
<feature type="transmembrane region" description="Helical" evidence="9">
    <location>
        <begin position="287"/>
        <end position="308"/>
    </location>
</feature>
<dbReference type="OrthoDB" id="9790355at2"/>
<comment type="function">
    <text evidence="9">Acts as a magnesium transporter.</text>
</comment>
<evidence type="ECO:0000256" key="2">
    <source>
        <dbReference type="ARBA" id="ARBA00009749"/>
    </source>
</evidence>
<dbReference type="InterPro" id="IPR036739">
    <property type="entry name" value="SLC41_membr_dom_sf"/>
</dbReference>
<evidence type="ECO:0000256" key="8">
    <source>
        <dbReference type="PROSITE-ProRule" id="PRU00703"/>
    </source>
</evidence>
<dbReference type="SUPFAM" id="SSF158791">
    <property type="entry name" value="MgtE N-terminal domain-like"/>
    <property type="match status" value="1"/>
</dbReference>
<keyword evidence="12" id="KW-1185">Reference proteome</keyword>
<dbReference type="InterPro" id="IPR006667">
    <property type="entry name" value="SLC41_membr_dom"/>
</dbReference>
<keyword evidence="9" id="KW-0479">Metal-binding</keyword>
<keyword evidence="7 9" id="KW-0472">Membrane</keyword>
<dbReference type="SUPFAM" id="SSF161093">
    <property type="entry name" value="MgtE membrane domain-like"/>
    <property type="match status" value="1"/>
</dbReference>
<dbReference type="PROSITE" id="PS51371">
    <property type="entry name" value="CBS"/>
    <property type="match status" value="2"/>
</dbReference>
<accession>A0A410JYH4</accession>
<keyword evidence="4 9" id="KW-0812">Transmembrane</keyword>
<feature type="transmembrane region" description="Helical" evidence="9">
    <location>
        <begin position="314"/>
        <end position="340"/>
    </location>
</feature>
<evidence type="ECO:0000259" key="10">
    <source>
        <dbReference type="PROSITE" id="PS51371"/>
    </source>
</evidence>
<keyword evidence="8" id="KW-0129">CBS domain</keyword>
<dbReference type="PANTHER" id="PTHR43773">
    <property type="entry name" value="MAGNESIUM TRANSPORTER MGTE"/>
    <property type="match status" value="1"/>
</dbReference>
<protein>
    <recommendedName>
        <fullName evidence="9">Magnesium transporter MgtE</fullName>
    </recommendedName>
</protein>
<dbReference type="InterPro" id="IPR006668">
    <property type="entry name" value="Mg_transptr_MgtE_intracell_dom"/>
</dbReference>
<evidence type="ECO:0000313" key="12">
    <source>
        <dbReference type="Proteomes" id="UP000287502"/>
    </source>
</evidence>
<comment type="subunit">
    <text evidence="9">Homodimer.</text>
</comment>
<keyword evidence="5 9" id="KW-0460">Magnesium</keyword>
<keyword evidence="9" id="KW-1003">Cell membrane</keyword>
<evidence type="ECO:0000256" key="6">
    <source>
        <dbReference type="ARBA" id="ARBA00022989"/>
    </source>
</evidence>
<keyword evidence="3 9" id="KW-0813">Transport</keyword>
<gene>
    <name evidence="11" type="primary">mgtE</name>
    <name evidence="11" type="ORF">EP073_07395</name>
</gene>
<dbReference type="Proteomes" id="UP000287502">
    <property type="component" value="Chromosome"/>
</dbReference>
<dbReference type="SMART" id="SM00116">
    <property type="entry name" value="CBS"/>
    <property type="match status" value="2"/>
</dbReference>
<dbReference type="InterPro" id="IPR006669">
    <property type="entry name" value="MgtE_transporter"/>
</dbReference>
<evidence type="ECO:0000256" key="3">
    <source>
        <dbReference type="ARBA" id="ARBA00022448"/>
    </source>
</evidence>
<dbReference type="Gene3D" id="3.10.580.10">
    <property type="entry name" value="CBS-domain"/>
    <property type="match status" value="1"/>
</dbReference>
<dbReference type="Gene3D" id="1.25.60.10">
    <property type="entry name" value="MgtE N-terminal domain-like"/>
    <property type="match status" value="1"/>
</dbReference>
<evidence type="ECO:0000256" key="5">
    <source>
        <dbReference type="ARBA" id="ARBA00022842"/>
    </source>
</evidence>
<sequence>MLTPRLKVSLESVKKLIRRNAKVALEKTLSKLHPADIAIIYNNLNDIDGKKLWNNIKDEKLMAEIIAEMNEADVIDVISDQKPEKIARIVEHMESDDAADVVRLLPDEISDSVLSFMGDSDQISEVEQLLNYEEYTAGSIMNTSYFSLNEETTVKEATKSLHGAKNVDMVFYLYVTDDENRLVGVISLRQLILNPPEKKLYEIMTTDVIHVTTYEDQEDVAKVVEKYDLLAVPVVDEFNVLAGIITVDDVIDIIREEATEDFYMMVGSSDDELLFANNSMKIAKVRLPWLIVTFVGSIVASIVLTFFQGHARDFAMLVPFVPIIMAMAGNAGSQSATILIRGVALGKISTSDIIPIMLKEMRVGMIMGITIGVLLVFIAPLWSGSPIIGFVVGTAMFFAMTLATFSGTFVPATLIRFNFDPAVASSPFISMLNDILGLSIYFSVSAVLLRYFG</sequence>
<dbReference type="AlphaFoldDB" id="A0A410JYH4"/>
<dbReference type="GO" id="GO:0015095">
    <property type="term" value="F:magnesium ion transmembrane transporter activity"/>
    <property type="evidence" value="ECO:0007669"/>
    <property type="project" value="UniProtKB-UniRule"/>
</dbReference>
<dbReference type="RefSeq" id="WP_128466516.1">
    <property type="nucleotide sequence ID" value="NZ_CP035108.1"/>
</dbReference>
<dbReference type="InterPro" id="IPR000644">
    <property type="entry name" value="CBS_dom"/>
</dbReference>
<dbReference type="Pfam" id="PF01769">
    <property type="entry name" value="MgtE"/>
    <property type="match status" value="1"/>
</dbReference>
<evidence type="ECO:0000256" key="9">
    <source>
        <dbReference type="RuleBase" id="RU362011"/>
    </source>
</evidence>
<dbReference type="InterPro" id="IPR046342">
    <property type="entry name" value="CBS_dom_sf"/>
</dbReference>
<keyword evidence="6 9" id="KW-1133">Transmembrane helix</keyword>
<evidence type="ECO:0000313" key="11">
    <source>
        <dbReference type="EMBL" id="QAR33230.1"/>
    </source>
</evidence>
<comment type="similarity">
    <text evidence="2 9">Belongs to the SLC41A transporter family.</text>
</comment>
<dbReference type="GO" id="GO:0005886">
    <property type="term" value="C:plasma membrane"/>
    <property type="evidence" value="ECO:0007669"/>
    <property type="project" value="UniProtKB-SubCell"/>
</dbReference>
<dbReference type="CDD" id="cd04606">
    <property type="entry name" value="CBS_pair_Mg_transporter"/>
    <property type="match status" value="1"/>
</dbReference>
<dbReference type="Pfam" id="PF03448">
    <property type="entry name" value="MgtE_N"/>
    <property type="match status" value="1"/>
</dbReference>
<reference evidence="11 12" key="1">
    <citation type="submission" date="2019-01" db="EMBL/GenBank/DDBJ databases">
        <title>Geovibrio thiophilus DSM 11263, complete genome.</title>
        <authorList>
            <person name="Spring S."/>
            <person name="Bunk B."/>
            <person name="Sproer C."/>
        </authorList>
    </citation>
    <scope>NUCLEOTIDE SEQUENCE [LARGE SCALE GENOMIC DNA]</scope>
    <source>
        <strain evidence="11 12">DSM 11263</strain>
    </source>
</reference>
<dbReference type="Gene3D" id="1.10.357.20">
    <property type="entry name" value="SLC41 divalent cation transporters, integral membrane domain"/>
    <property type="match status" value="1"/>
</dbReference>
<dbReference type="InterPro" id="IPR038076">
    <property type="entry name" value="MgtE_N_sf"/>
</dbReference>
<organism evidence="11 12">
    <name type="scientific">Geovibrio thiophilus</name>
    <dbReference type="NCBI Taxonomy" id="139438"/>
    <lineage>
        <taxon>Bacteria</taxon>
        <taxon>Pseudomonadati</taxon>
        <taxon>Deferribacterota</taxon>
        <taxon>Deferribacteres</taxon>
        <taxon>Deferribacterales</taxon>
        <taxon>Geovibrionaceae</taxon>
        <taxon>Geovibrio</taxon>
    </lineage>
</organism>
<dbReference type="PANTHER" id="PTHR43773:SF1">
    <property type="entry name" value="MAGNESIUM TRANSPORTER MGTE"/>
    <property type="match status" value="1"/>
</dbReference>
<dbReference type="GO" id="GO:0046872">
    <property type="term" value="F:metal ion binding"/>
    <property type="evidence" value="ECO:0007669"/>
    <property type="project" value="UniProtKB-KW"/>
</dbReference>
<dbReference type="SUPFAM" id="SSF54631">
    <property type="entry name" value="CBS-domain pair"/>
    <property type="match status" value="1"/>
</dbReference>
<feature type="transmembrane region" description="Helical" evidence="9">
    <location>
        <begin position="435"/>
        <end position="452"/>
    </location>
</feature>
<feature type="domain" description="CBS" evidence="10">
    <location>
        <begin position="204"/>
        <end position="260"/>
    </location>
</feature>
<dbReference type="EMBL" id="CP035108">
    <property type="protein sequence ID" value="QAR33230.1"/>
    <property type="molecule type" value="Genomic_DNA"/>
</dbReference>
<dbReference type="NCBIfam" id="TIGR00400">
    <property type="entry name" value="mgtE"/>
    <property type="match status" value="1"/>
</dbReference>
<feature type="transmembrane region" description="Helical" evidence="9">
    <location>
        <begin position="388"/>
        <end position="414"/>
    </location>
</feature>
<evidence type="ECO:0000256" key="7">
    <source>
        <dbReference type="ARBA" id="ARBA00023136"/>
    </source>
</evidence>
<dbReference type="SMART" id="SM00924">
    <property type="entry name" value="MgtE_N"/>
    <property type="match status" value="1"/>
</dbReference>